<dbReference type="OrthoDB" id="6072288at2"/>
<reference evidence="2 3" key="1">
    <citation type="submission" date="2019-01" db="EMBL/GenBank/DDBJ databases">
        <authorList>
            <person name="Chen W.-M."/>
        </authorList>
    </citation>
    <scope>NUCLEOTIDE SEQUENCE [LARGE SCALE GENOMIC DNA]</scope>
    <source>
        <strain evidence="2 3">KYPY4</strain>
    </source>
</reference>
<dbReference type="Proteomes" id="UP000285575">
    <property type="component" value="Unassembled WGS sequence"/>
</dbReference>
<keyword evidence="3" id="KW-1185">Reference proteome</keyword>
<evidence type="ECO:0000313" key="2">
    <source>
        <dbReference type="EMBL" id="RVU49711.1"/>
    </source>
</evidence>
<organism evidence="2 3">
    <name type="scientific">Rubrivivax rivuli</name>
    <dbReference type="NCBI Taxonomy" id="1862385"/>
    <lineage>
        <taxon>Bacteria</taxon>
        <taxon>Pseudomonadati</taxon>
        <taxon>Pseudomonadota</taxon>
        <taxon>Betaproteobacteria</taxon>
        <taxon>Burkholderiales</taxon>
        <taxon>Sphaerotilaceae</taxon>
        <taxon>Rubrivivax</taxon>
    </lineage>
</organism>
<dbReference type="InterPro" id="IPR011990">
    <property type="entry name" value="TPR-like_helical_dom_sf"/>
</dbReference>
<dbReference type="Gene3D" id="1.25.40.10">
    <property type="entry name" value="Tetratricopeptide repeat domain"/>
    <property type="match status" value="1"/>
</dbReference>
<dbReference type="AlphaFoldDB" id="A0A437RSJ5"/>
<feature type="coiled-coil region" evidence="1">
    <location>
        <begin position="517"/>
        <end position="547"/>
    </location>
</feature>
<evidence type="ECO:0000256" key="1">
    <source>
        <dbReference type="SAM" id="Coils"/>
    </source>
</evidence>
<proteinExistence type="predicted"/>
<dbReference type="SUPFAM" id="SSF48452">
    <property type="entry name" value="TPR-like"/>
    <property type="match status" value="2"/>
</dbReference>
<sequence>MGTAAAQTPVPGAPQVITAPHYGDTLFQFYQGRSFAALTGLMVSQHFKRVSPHDDEAEVLRGGLLLGYGLHDEAEAVFARLIERQAPPEVQNRAWFYLAKLRHQRGLPEASALALSRVAGRLPGTLEEDHQLLRAQLLLEARDYRAAAAVLRALQPEAPKKDAPPPSTALLYARYNLGVALVKAGDEAEGQALLDSVGQTPGPDEEVRSLRDRANVALGFAALAAKKPREARAVLQRVRLQGPQSNKALLGFGWAAAELKDPQLALAPWTELAGRGAQGGADAAVLEARIALPYAMAELRAYQSALQGYRQAAQGFEDEQRALTESIAAVRGGEFVNRLLDANPEGSAPGLGVSPGMGRLPPLPHAAHLAPLLAGHGFQEAFKQLRDLQFLQHNVQQWQNNLGTYADMLDNRRRAFEARLPAARNSRGAAELAALAERRSALVAELARTQAEGDVAAFANPAEQALQQRIERSRSTLKAAEGAEVMDAAALTEAAERLRRAAGALQWQLSQTYPERRWEATKALRGAEATLAEAREREAALVRAQQEEPARHALFAERIAQLSARITALQPQLAGAAQLAQARLQDIAVAELQAQQERLGVYAAQARLAIAQIHDQAQFARRTDAAAPATESNAR</sequence>
<protein>
    <recommendedName>
        <fullName evidence="4">Tetratricopeptide repeat protein</fullName>
    </recommendedName>
</protein>
<keyword evidence="1" id="KW-0175">Coiled coil</keyword>
<evidence type="ECO:0000313" key="3">
    <source>
        <dbReference type="Proteomes" id="UP000285575"/>
    </source>
</evidence>
<dbReference type="RefSeq" id="WP_128227344.1">
    <property type="nucleotide sequence ID" value="NZ_SACR01000001.1"/>
</dbReference>
<feature type="coiled-coil region" evidence="1">
    <location>
        <begin position="432"/>
        <end position="483"/>
    </location>
</feature>
<evidence type="ECO:0008006" key="4">
    <source>
        <dbReference type="Google" id="ProtNLM"/>
    </source>
</evidence>
<dbReference type="EMBL" id="SACR01000001">
    <property type="protein sequence ID" value="RVU49711.1"/>
    <property type="molecule type" value="Genomic_DNA"/>
</dbReference>
<gene>
    <name evidence="2" type="ORF">EOE66_03940</name>
</gene>
<accession>A0A437RSJ5</accession>
<comment type="caution">
    <text evidence="2">The sequence shown here is derived from an EMBL/GenBank/DDBJ whole genome shotgun (WGS) entry which is preliminary data.</text>
</comment>
<name>A0A437RSJ5_9BURK</name>